<dbReference type="InterPro" id="IPR001024">
    <property type="entry name" value="PLAT/LH2_dom"/>
</dbReference>
<gene>
    <name evidence="4" type="primary">LOC112540455</name>
</gene>
<protein>
    <submittedName>
        <fullName evidence="4">Arachidonate 12-lipoxygenase, 12R-type-like</fullName>
    </submittedName>
</protein>
<keyword evidence="3" id="KW-1185">Reference proteome</keyword>
<organism evidence="3 4">
    <name type="scientific">Python bivittatus</name>
    <name type="common">Burmese python</name>
    <name type="synonym">Python molurus bivittatus</name>
    <dbReference type="NCBI Taxonomy" id="176946"/>
    <lineage>
        <taxon>Eukaryota</taxon>
        <taxon>Metazoa</taxon>
        <taxon>Chordata</taxon>
        <taxon>Craniata</taxon>
        <taxon>Vertebrata</taxon>
        <taxon>Euteleostomi</taxon>
        <taxon>Lepidosauria</taxon>
        <taxon>Squamata</taxon>
        <taxon>Bifurcata</taxon>
        <taxon>Unidentata</taxon>
        <taxon>Episquamata</taxon>
        <taxon>Toxicofera</taxon>
        <taxon>Serpentes</taxon>
        <taxon>Henophidia</taxon>
        <taxon>Pythonidae</taxon>
        <taxon>Python</taxon>
    </lineage>
</organism>
<reference evidence="4" key="1">
    <citation type="submission" date="2025-08" db="UniProtKB">
        <authorList>
            <consortium name="RefSeq"/>
        </authorList>
    </citation>
    <scope>IDENTIFICATION</scope>
    <source>
        <tissue evidence="4">Liver</tissue>
    </source>
</reference>
<dbReference type="Pfam" id="PF01477">
    <property type="entry name" value="PLAT"/>
    <property type="match status" value="1"/>
</dbReference>
<dbReference type="Proteomes" id="UP000695026">
    <property type="component" value="Unplaced"/>
</dbReference>
<dbReference type="KEGG" id="pbi:112540455"/>
<dbReference type="AlphaFoldDB" id="A0A9F5IYS7"/>
<dbReference type="FunFam" id="2.60.60.20:FF:000002">
    <property type="entry name" value="Arachidonate 5-lipoxygenase a"/>
    <property type="match status" value="1"/>
</dbReference>
<dbReference type="SMART" id="SM00308">
    <property type="entry name" value="LH2"/>
    <property type="match status" value="1"/>
</dbReference>
<proteinExistence type="predicted"/>
<dbReference type="GeneID" id="112540455"/>
<evidence type="ECO:0000256" key="1">
    <source>
        <dbReference type="PROSITE-ProRule" id="PRU00152"/>
    </source>
</evidence>
<evidence type="ECO:0000313" key="3">
    <source>
        <dbReference type="Proteomes" id="UP000695026"/>
    </source>
</evidence>
<dbReference type="RefSeq" id="XP_025021481.1">
    <property type="nucleotide sequence ID" value="XM_025165713.1"/>
</dbReference>
<dbReference type="OrthoDB" id="407298at2759"/>
<evidence type="ECO:0000313" key="4">
    <source>
        <dbReference type="RefSeq" id="XP_025021481.1"/>
    </source>
</evidence>
<dbReference type="Gene3D" id="2.60.60.20">
    <property type="entry name" value="PLAT/LH2 domain"/>
    <property type="match status" value="1"/>
</dbReference>
<comment type="caution">
    <text evidence="1">Lacks conserved residue(s) required for the propagation of feature annotation.</text>
</comment>
<dbReference type="InterPro" id="IPR036392">
    <property type="entry name" value="PLAT/LH2_dom_sf"/>
</dbReference>
<accession>A0A9F5IYS7</accession>
<sequence>MAAVPAVTYKIRAATGDYFFGGTMDSISITLVGTHGESPKFQLDKYGKDFSPGEVEEFVVETPRELGALLLVRLHKEPYRFFPPTNWNCSFLEVETPQGQTHRFPCYQWILGYSTSELREGTGEKSKVQQS</sequence>
<dbReference type="OMA" id="SIDANYH"/>
<dbReference type="SUPFAM" id="SSF49723">
    <property type="entry name" value="Lipase/lipooxygenase domain (PLAT/LH2 domain)"/>
    <property type="match status" value="1"/>
</dbReference>
<evidence type="ECO:0000259" key="2">
    <source>
        <dbReference type="PROSITE" id="PS50095"/>
    </source>
</evidence>
<dbReference type="PROSITE" id="PS50095">
    <property type="entry name" value="PLAT"/>
    <property type="match status" value="1"/>
</dbReference>
<name>A0A9F5IYS7_PYTBI</name>
<feature type="domain" description="PLAT" evidence="2">
    <location>
        <begin position="7"/>
        <end position="124"/>
    </location>
</feature>